<accession>A0A8I1DDA0</accession>
<protein>
    <submittedName>
        <fullName evidence="2">Helix-turn-helix transcriptional regulator</fullName>
    </submittedName>
</protein>
<dbReference type="CDD" id="cd00093">
    <property type="entry name" value="HTH_XRE"/>
    <property type="match status" value="1"/>
</dbReference>
<proteinExistence type="predicted"/>
<dbReference type="InterPro" id="IPR001387">
    <property type="entry name" value="Cro/C1-type_HTH"/>
</dbReference>
<organism evidence="2 3">
    <name type="scientific">Thermoactinomyces intermedius</name>
    <dbReference type="NCBI Taxonomy" id="2024"/>
    <lineage>
        <taxon>Bacteria</taxon>
        <taxon>Bacillati</taxon>
        <taxon>Bacillota</taxon>
        <taxon>Bacilli</taxon>
        <taxon>Bacillales</taxon>
        <taxon>Thermoactinomycetaceae</taxon>
        <taxon>Thermoactinomyces</taxon>
    </lineage>
</organism>
<dbReference type="EMBL" id="JAECVW010000013">
    <property type="protein sequence ID" value="MBH8596353.1"/>
    <property type="molecule type" value="Genomic_DNA"/>
</dbReference>
<dbReference type="GO" id="GO:0003677">
    <property type="term" value="F:DNA binding"/>
    <property type="evidence" value="ECO:0007669"/>
    <property type="project" value="InterPro"/>
</dbReference>
<reference evidence="2 3" key="1">
    <citation type="submission" date="2020-12" db="EMBL/GenBank/DDBJ databases">
        <title>WGS of Thermoactinomyces spp.</title>
        <authorList>
            <person name="Cheng K."/>
        </authorList>
    </citation>
    <scope>NUCLEOTIDE SEQUENCE [LARGE SCALE GENOMIC DNA]</scope>
    <source>
        <strain evidence="3">CICC 10671\DSM 43846</strain>
    </source>
</reference>
<dbReference type="Pfam" id="PF01381">
    <property type="entry name" value="HTH_3"/>
    <property type="match status" value="1"/>
</dbReference>
<evidence type="ECO:0000313" key="2">
    <source>
        <dbReference type="EMBL" id="MBH8596353.1"/>
    </source>
</evidence>
<sequence>MRKNRIREFRKQRGLTQYELALMFRDPVHPTYISRWERGVSAPTVDHLLELARIFQVRPDEIYIID</sequence>
<comment type="caution">
    <text evidence="2">The sequence shown here is derived from an EMBL/GenBank/DDBJ whole genome shotgun (WGS) entry which is preliminary data.</text>
</comment>
<dbReference type="Gene3D" id="1.10.260.40">
    <property type="entry name" value="lambda repressor-like DNA-binding domains"/>
    <property type="match status" value="1"/>
</dbReference>
<dbReference type="SMART" id="SM00530">
    <property type="entry name" value="HTH_XRE"/>
    <property type="match status" value="1"/>
</dbReference>
<evidence type="ECO:0000259" key="1">
    <source>
        <dbReference type="PROSITE" id="PS50943"/>
    </source>
</evidence>
<dbReference type="InterPro" id="IPR010982">
    <property type="entry name" value="Lambda_DNA-bd_dom_sf"/>
</dbReference>
<dbReference type="RefSeq" id="WP_181733006.1">
    <property type="nucleotide sequence ID" value="NZ_JACEIR010000015.1"/>
</dbReference>
<gene>
    <name evidence="2" type="ORF">I8U20_13690</name>
</gene>
<feature type="domain" description="HTH cro/C1-type" evidence="1">
    <location>
        <begin position="6"/>
        <end position="62"/>
    </location>
</feature>
<keyword evidence="3" id="KW-1185">Reference proteome</keyword>
<dbReference type="AlphaFoldDB" id="A0A8I1DDA0"/>
<dbReference type="Proteomes" id="UP000633619">
    <property type="component" value="Unassembled WGS sequence"/>
</dbReference>
<evidence type="ECO:0000313" key="3">
    <source>
        <dbReference type="Proteomes" id="UP000633619"/>
    </source>
</evidence>
<dbReference type="PROSITE" id="PS50943">
    <property type="entry name" value="HTH_CROC1"/>
    <property type="match status" value="1"/>
</dbReference>
<name>A0A8I1DDA0_THEIN</name>
<dbReference type="SUPFAM" id="SSF47413">
    <property type="entry name" value="lambda repressor-like DNA-binding domains"/>
    <property type="match status" value="1"/>
</dbReference>